<feature type="compositionally biased region" description="Low complexity" evidence="1">
    <location>
        <begin position="688"/>
        <end position="699"/>
    </location>
</feature>
<dbReference type="VEuPathDB" id="FungiDB:BD410DRAFT_803709"/>
<feature type="compositionally biased region" description="Basic and acidic residues" evidence="1">
    <location>
        <begin position="650"/>
        <end position="665"/>
    </location>
</feature>
<feature type="region of interest" description="Disordered" evidence="1">
    <location>
        <begin position="1"/>
        <end position="84"/>
    </location>
</feature>
<feature type="compositionally biased region" description="Acidic residues" evidence="1">
    <location>
        <begin position="323"/>
        <end position="332"/>
    </location>
</feature>
<feature type="compositionally biased region" description="Pro residues" evidence="1">
    <location>
        <begin position="790"/>
        <end position="800"/>
    </location>
</feature>
<feature type="compositionally biased region" description="Basic and acidic residues" evidence="1">
    <location>
        <begin position="172"/>
        <end position="186"/>
    </location>
</feature>
<keyword evidence="3" id="KW-1185">Reference proteome</keyword>
<protein>
    <submittedName>
        <fullName evidence="2">Uncharacterized protein</fullName>
    </submittedName>
</protein>
<dbReference type="GO" id="GO:0042393">
    <property type="term" value="F:histone binding"/>
    <property type="evidence" value="ECO:0007669"/>
    <property type="project" value="InterPro"/>
</dbReference>
<dbReference type="Proteomes" id="UP000294933">
    <property type="component" value="Unassembled WGS sequence"/>
</dbReference>
<name>A0A4Y7Q4H1_9AGAM</name>
<evidence type="ECO:0000313" key="3">
    <source>
        <dbReference type="Proteomes" id="UP000294933"/>
    </source>
</evidence>
<feature type="compositionally biased region" description="Low complexity" evidence="1">
    <location>
        <begin position="637"/>
        <end position="649"/>
    </location>
</feature>
<feature type="compositionally biased region" description="Polar residues" evidence="1">
    <location>
        <begin position="414"/>
        <end position="426"/>
    </location>
</feature>
<evidence type="ECO:0000313" key="2">
    <source>
        <dbReference type="EMBL" id="TDL22211.1"/>
    </source>
</evidence>
<feature type="compositionally biased region" description="Polar residues" evidence="1">
    <location>
        <begin position="1"/>
        <end position="25"/>
    </location>
</feature>
<feature type="compositionally biased region" description="Pro residues" evidence="1">
    <location>
        <begin position="740"/>
        <end position="756"/>
    </location>
</feature>
<feature type="compositionally biased region" description="Acidic residues" evidence="1">
    <location>
        <begin position="267"/>
        <end position="280"/>
    </location>
</feature>
<feature type="compositionally biased region" description="Low complexity" evidence="1">
    <location>
        <begin position="801"/>
        <end position="826"/>
    </location>
</feature>
<feature type="compositionally biased region" description="Basic and acidic residues" evidence="1">
    <location>
        <begin position="257"/>
        <end position="266"/>
    </location>
</feature>
<feature type="compositionally biased region" description="Low complexity" evidence="1">
    <location>
        <begin position="444"/>
        <end position="457"/>
    </location>
</feature>
<accession>A0A4Y7Q4H1</accession>
<feature type="compositionally biased region" description="Basic and acidic residues" evidence="1">
    <location>
        <begin position="951"/>
        <end position="960"/>
    </location>
</feature>
<feature type="compositionally biased region" description="Polar residues" evidence="1">
    <location>
        <begin position="356"/>
        <end position="367"/>
    </location>
</feature>
<sequence length="960" mass="106035">MNDNTKQRPRQSSMRPPQQTLITPSASPPVLRTVVSYGGHQDGSPTKKRRLSQTPSLVVSRSRSDIESTPSSSSSLPSEDPEDLRVARRANSYKVLNYWSQLAEKYSKRLDEDDIVDFRSEEIVKDRGVLRRASGIHEFGCLYEAEEQVDQDDDSCTPTDTDDVDELDAFADKRTPAEDTEIDLHPHARPLPPVRPLDPEDAEDLREFLEAERRRQELYGDVEDDESTEHSMERDSESEDEGAYEEEVEEFVEDADDRSVRSKSFDPDDPLPEILFDEEGQSTSVSHRSPPPEQVLAQSDDESDDELGGYDVDEGPTTYLVDGDPECSETETESFKKDSVDSSPTTPIPPTRCSRDTSQSVTPTKQIAGSPDSDHIASRTRAKTPIPSPIMLTFRKAKKSPTTSSKAPKISPLRSISPSHTVSSTPDEPKLSDNKYLQLQTPPRSSSASSNSSSRASVPFIDLNNPSPRAKSSAKVHSSRSAKEFTAKPILKLDAAGTLSRSAVTKSEQSRMSVVPEVVIERPSFKTQEEIRRNSVALRGASISLRNNASSSKTERVKNEKSDRHGSQRVNAKRIVNTPPKSVKSVHLPPSSPIIVEDSEEERTEKRAGKKRKQRSPSFEIPAYNYEADYPAPEYTSPSPSGSRSVGPESSKRLQSRDAPKESRPKHSSSHSRAMSQLSAHPGDPQGSYSHPHPYSYPSTSMRADPHHSYGAPDLNAHHYIWAQAMHSLSVLMSANPQNYPPTPNVPPPGSIPWPPQNSIGMGYSPWTPHTPQHRMHSSHSFPTPGSRAAPPPSSSPLPSRPSTSSPSPSWSSPRSVPRGRSRSLVQEPFSDPPRMPRSAIRGRSVGSRSQSRSRRVSFSTPEAVDVDSSREYIPRRLSVGDGRSESGTPLDEVNDDSAREGGRSHRQHLPSVVRKGKSTYSSPDIESLSDGYARLNQHLRAQTPGPPNGRRAEKRSQNR</sequence>
<dbReference type="STRING" id="50990.A0A4Y7Q4H1"/>
<feature type="compositionally biased region" description="Acidic residues" evidence="1">
    <location>
        <begin position="299"/>
        <end position="314"/>
    </location>
</feature>
<feature type="region of interest" description="Disordered" evidence="1">
    <location>
        <begin position="740"/>
        <end position="960"/>
    </location>
</feature>
<dbReference type="GO" id="GO:0005634">
    <property type="term" value="C:nucleus"/>
    <property type="evidence" value="ECO:0007669"/>
    <property type="project" value="InterPro"/>
</dbReference>
<organism evidence="2 3">
    <name type="scientific">Rickenella mellea</name>
    <dbReference type="NCBI Taxonomy" id="50990"/>
    <lineage>
        <taxon>Eukaryota</taxon>
        <taxon>Fungi</taxon>
        <taxon>Dikarya</taxon>
        <taxon>Basidiomycota</taxon>
        <taxon>Agaricomycotina</taxon>
        <taxon>Agaricomycetes</taxon>
        <taxon>Hymenochaetales</taxon>
        <taxon>Rickenellaceae</taxon>
        <taxon>Rickenella</taxon>
    </lineage>
</organism>
<feature type="compositionally biased region" description="Low complexity" evidence="1">
    <location>
        <begin position="67"/>
        <end position="78"/>
    </location>
</feature>
<feature type="compositionally biased region" description="Acidic residues" evidence="1">
    <location>
        <begin position="236"/>
        <end position="256"/>
    </location>
</feature>
<reference evidence="2 3" key="1">
    <citation type="submission" date="2018-06" db="EMBL/GenBank/DDBJ databases">
        <title>A transcriptomic atlas of mushroom development highlights an independent origin of complex multicellularity.</title>
        <authorList>
            <consortium name="DOE Joint Genome Institute"/>
            <person name="Krizsan K."/>
            <person name="Almasi E."/>
            <person name="Merenyi Z."/>
            <person name="Sahu N."/>
            <person name="Viragh M."/>
            <person name="Koszo T."/>
            <person name="Mondo S."/>
            <person name="Kiss B."/>
            <person name="Balint B."/>
            <person name="Kues U."/>
            <person name="Barry K."/>
            <person name="Hegedus J.C."/>
            <person name="Henrissat B."/>
            <person name="Johnson J."/>
            <person name="Lipzen A."/>
            <person name="Ohm R."/>
            <person name="Nagy I."/>
            <person name="Pangilinan J."/>
            <person name="Yan J."/>
            <person name="Xiong Y."/>
            <person name="Grigoriev I.V."/>
            <person name="Hibbett D.S."/>
            <person name="Nagy L.G."/>
        </authorList>
    </citation>
    <scope>NUCLEOTIDE SEQUENCE [LARGE SCALE GENOMIC DNA]</scope>
    <source>
        <strain evidence="2 3">SZMC22713</strain>
    </source>
</reference>
<dbReference type="Pfam" id="PF10384">
    <property type="entry name" value="Scm3"/>
    <property type="match status" value="1"/>
</dbReference>
<dbReference type="OrthoDB" id="2420608at2759"/>
<dbReference type="AlphaFoldDB" id="A0A4Y7Q4H1"/>
<feature type="compositionally biased region" description="Basic and acidic residues" evidence="1">
    <location>
        <begin position="519"/>
        <end position="533"/>
    </location>
</feature>
<dbReference type="EMBL" id="ML170176">
    <property type="protein sequence ID" value="TDL22211.1"/>
    <property type="molecule type" value="Genomic_DNA"/>
</dbReference>
<feature type="compositionally biased region" description="Low complexity" evidence="1">
    <location>
        <begin position="842"/>
        <end position="851"/>
    </location>
</feature>
<feature type="compositionally biased region" description="Basic and acidic residues" evidence="1">
    <location>
        <begin position="553"/>
        <end position="566"/>
    </location>
</feature>
<feature type="compositionally biased region" description="Basic and acidic residues" evidence="1">
    <location>
        <begin position="205"/>
        <end position="218"/>
    </location>
</feature>
<feature type="region of interest" description="Disordered" evidence="1">
    <location>
        <begin position="172"/>
        <end position="710"/>
    </location>
</feature>
<dbReference type="InterPro" id="IPR018465">
    <property type="entry name" value="Scm3/HJURP"/>
</dbReference>
<feature type="compositionally biased region" description="Polar residues" evidence="1">
    <location>
        <begin position="499"/>
        <end position="512"/>
    </location>
</feature>
<feature type="compositionally biased region" description="Low complexity" evidence="1">
    <location>
        <begin position="400"/>
        <end position="409"/>
    </location>
</feature>
<proteinExistence type="predicted"/>
<gene>
    <name evidence="2" type="ORF">BD410DRAFT_803709</name>
</gene>
<evidence type="ECO:0000256" key="1">
    <source>
        <dbReference type="SAM" id="MobiDB-lite"/>
    </source>
</evidence>